<dbReference type="SUPFAM" id="SSF53649">
    <property type="entry name" value="Alkaline phosphatase-like"/>
    <property type="match status" value="1"/>
</dbReference>
<dbReference type="OrthoDB" id="10002039at2759"/>
<dbReference type="Proteomes" id="UP001152797">
    <property type="component" value="Unassembled WGS sequence"/>
</dbReference>
<dbReference type="PROSITE" id="PS51257">
    <property type="entry name" value="PROKAR_LIPOPROTEIN"/>
    <property type="match status" value="1"/>
</dbReference>
<dbReference type="AlphaFoldDB" id="A0A9P1FDN7"/>
<sequence>MKRHLEAISFTQIAPRFFTLVLAITLAWSLSCHAIAQTAPASVGDTATEESVDSLVTEADPPVGYETVAAVKAAIFTGKVKLVNGEIDVPDSVVLEEGIEYGQGGGEPLKLNLYTPKGLDHPVPGLIFIHGGGWSKGSRDDYHYYCVKFAEMGYVVATVSYRLVPEWTFPAAVHDVKCAVRWVRANAEKLHIDLNQIGVVGGSAGGHLSMMIGYSSDVPELEGDGGNPDVSSQVQAVVNIYGPTDLTADAATVHPTVHGFFGGKKFDEVPDDYELASPLTHLTADDPPTLILHGTIDELVPIDQADKLAAKLKSLGIPYRYDRMPGWPHSMDLAEVVNERCREVMTKFLSEHLPLPNQEAQAEKQRRVLLIGIDGCRFDAIQAAKTPNLDNLMKNGCFDSDCQILGERYQGNDTISGPGWSSILTGVWADKHGVQNNFFQGKNYEDYPHFFTRLKEEMPDAYTASVVTWAPIQLQIVSGADQGLHFLPKDKDYAGADVKGANAVMKLLEEEDPTVLFYYIGQVDETGHKDGFHPTVPEYIEAVEKADRHIGEVLEAVKARPDYENEEWLVVVTSDHGGKGTGHSNGHQDPEILNSFIIVSGDAAQRGKLEQDTYLVDVPVTVMQFLGVEAQPQWQLDGHPVGLK</sequence>
<dbReference type="SUPFAM" id="SSF53474">
    <property type="entry name" value="alpha/beta-Hydrolases"/>
    <property type="match status" value="1"/>
</dbReference>
<dbReference type="InterPro" id="IPR050300">
    <property type="entry name" value="GDXG_lipolytic_enzyme"/>
</dbReference>
<dbReference type="InterPro" id="IPR002591">
    <property type="entry name" value="Phosphodiest/P_Trfase"/>
</dbReference>
<accession>A0A9P1FDN7</accession>
<keyword evidence="1" id="KW-0378">Hydrolase</keyword>
<dbReference type="Gene3D" id="3.40.50.1820">
    <property type="entry name" value="alpha/beta hydrolase"/>
    <property type="match status" value="1"/>
</dbReference>
<dbReference type="EMBL" id="CAMXCT030000001">
    <property type="protein sequence ID" value="CAL4759510.1"/>
    <property type="molecule type" value="Genomic_DNA"/>
</dbReference>
<evidence type="ECO:0000313" key="3">
    <source>
        <dbReference type="EMBL" id="CAI3972198.1"/>
    </source>
</evidence>
<evidence type="ECO:0000313" key="5">
    <source>
        <dbReference type="Proteomes" id="UP001152797"/>
    </source>
</evidence>
<comment type="caution">
    <text evidence="3">The sequence shown here is derived from an EMBL/GenBank/DDBJ whole genome shotgun (WGS) entry which is preliminary data.</text>
</comment>
<dbReference type="Pfam" id="PF01663">
    <property type="entry name" value="Phosphodiest"/>
    <property type="match status" value="1"/>
</dbReference>
<dbReference type="EMBL" id="CAMXCT020000001">
    <property type="protein sequence ID" value="CAL1125573.1"/>
    <property type="molecule type" value="Genomic_DNA"/>
</dbReference>
<reference evidence="3" key="1">
    <citation type="submission" date="2022-10" db="EMBL/GenBank/DDBJ databases">
        <authorList>
            <person name="Chen Y."/>
            <person name="Dougan E. K."/>
            <person name="Chan C."/>
            <person name="Rhodes N."/>
            <person name="Thang M."/>
        </authorList>
    </citation>
    <scope>NUCLEOTIDE SEQUENCE</scope>
</reference>
<evidence type="ECO:0000259" key="2">
    <source>
        <dbReference type="Pfam" id="PF20434"/>
    </source>
</evidence>
<organism evidence="3">
    <name type="scientific">Cladocopium goreaui</name>
    <dbReference type="NCBI Taxonomy" id="2562237"/>
    <lineage>
        <taxon>Eukaryota</taxon>
        <taxon>Sar</taxon>
        <taxon>Alveolata</taxon>
        <taxon>Dinophyceae</taxon>
        <taxon>Suessiales</taxon>
        <taxon>Symbiodiniaceae</taxon>
        <taxon>Cladocopium</taxon>
    </lineage>
</organism>
<dbReference type="EMBL" id="CAMXCT010000001">
    <property type="protein sequence ID" value="CAI3972198.1"/>
    <property type="molecule type" value="Genomic_DNA"/>
</dbReference>
<proteinExistence type="predicted"/>
<feature type="domain" description="BD-FAE-like" evidence="2">
    <location>
        <begin position="111"/>
        <end position="312"/>
    </location>
</feature>
<evidence type="ECO:0000313" key="4">
    <source>
        <dbReference type="EMBL" id="CAL4759510.1"/>
    </source>
</evidence>
<name>A0A9P1FDN7_9DINO</name>
<reference evidence="4 5" key="2">
    <citation type="submission" date="2024-05" db="EMBL/GenBank/DDBJ databases">
        <authorList>
            <person name="Chen Y."/>
            <person name="Shah S."/>
            <person name="Dougan E. K."/>
            <person name="Thang M."/>
            <person name="Chan C."/>
        </authorList>
    </citation>
    <scope>NUCLEOTIDE SEQUENCE [LARGE SCALE GENOMIC DNA]</scope>
</reference>
<dbReference type="GO" id="GO:0016787">
    <property type="term" value="F:hydrolase activity"/>
    <property type="evidence" value="ECO:0007669"/>
    <property type="project" value="UniProtKB-KW"/>
</dbReference>
<dbReference type="InterPro" id="IPR017850">
    <property type="entry name" value="Alkaline_phosphatase_core_sf"/>
</dbReference>
<evidence type="ECO:0000256" key="1">
    <source>
        <dbReference type="ARBA" id="ARBA00022801"/>
    </source>
</evidence>
<keyword evidence="5" id="KW-1185">Reference proteome</keyword>
<dbReference type="Pfam" id="PF20434">
    <property type="entry name" value="BD-FAE"/>
    <property type="match status" value="1"/>
</dbReference>
<dbReference type="InterPro" id="IPR029058">
    <property type="entry name" value="AB_hydrolase_fold"/>
</dbReference>
<gene>
    <name evidence="3" type="ORF">C1SCF055_LOCUS788</name>
</gene>
<dbReference type="PANTHER" id="PTHR48081:SF13">
    <property type="entry name" value="ALPHA_BETA HYDROLASE"/>
    <property type="match status" value="1"/>
</dbReference>
<dbReference type="PANTHER" id="PTHR48081">
    <property type="entry name" value="AB HYDROLASE SUPERFAMILY PROTEIN C4A8.06C"/>
    <property type="match status" value="1"/>
</dbReference>
<dbReference type="InterPro" id="IPR049492">
    <property type="entry name" value="BD-FAE-like_dom"/>
</dbReference>
<protein>
    <submittedName>
        <fullName evidence="4">Esterase LipQ</fullName>
    </submittedName>
</protein>
<dbReference type="Gene3D" id="3.40.720.10">
    <property type="entry name" value="Alkaline Phosphatase, subunit A"/>
    <property type="match status" value="1"/>
</dbReference>